<dbReference type="Proteomes" id="UP000252519">
    <property type="component" value="Unassembled WGS sequence"/>
</dbReference>
<sequence>MWSIAKEAEAIVNTRPLTYISDDSDHIPLRPIDFLRPSALLSGPNPDDPPDEWQPIENTREALLVAWHKTSEALNTFWKRWTHEYLTSLREQYKRTHKTPRSHEEEPPKLNDIVMIHDSTLNKG</sequence>
<comment type="caution">
    <text evidence="2">The sequence shown here is derived from an EMBL/GenBank/DDBJ whole genome shotgun (WGS) entry which is preliminary data.</text>
</comment>
<accession>A0A368H829</accession>
<feature type="domain" description="DUF5641" evidence="1">
    <location>
        <begin position="67"/>
        <end position="121"/>
    </location>
</feature>
<name>A0A368H829_ANCCA</name>
<dbReference type="OrthoDB" id="5870116at2759"/>
<dbReference type="InterPro" id="IPR040676">
    <property type="entry name" value="DUF5641"/>
</dbReference>
<evidence type="ECO:0000313" key="3">
    <source>
        <dbReference type="Proteomes" id="UP000252519"/>
    </source>
</evidence>
<dbReference type="AlphaFoldDB" id="A0A368H829"/>
<dbReference type="Pfam" id="PF18701">
    <property type="entry name" value="DUF5641"/>
    <property type="match status" value="1"/>
</dbReference>
<protein>
    <recommendedName>
        <fullName evidence="1">DUF5641 domain-containing protein</fullName>
    </recommendedName>
</protein>
<dbReference type="EMBL" id="JOJR01000011">
    <property type="protein sequence ID" value="RCN51769.1"/>
    <property type="molecule type" value="Genomic_DNA"/>
</dbReference>
<gene>
    <name evidence="2" type="ORF">ANCCAN_02129</name>
</gene>
<dbReference type="STRING" id="29170.A0A368H829"/>
<evidence type="ECO:0000259" key="1">
    <source>
        <dbReference type="Pfam" id="PF18701"/>
    </source>
</evidence>
<keyword evidence="3" id="KW-1185">Reference proteome</keyword>
<reference evidence="2 3" key="1">
    <citation type="submission" date="2014-10" db="EMBL/GenBank/DDBJ databases">
        <title>Draft genome of the hookworm Ancylostoma caninum.</title>
        <authorList>
            <person name="Mitreva M."/>
        </authorList>
    </citation>
    <scope>NUCLEOTIDE SEQUENCE [LARGE SCALE GENOMIC DNA]</scope>
    <source>
        <strain evidence="2 3">Baltimore</strain>
    </source>
</reference>
<evidence type="ECO:0000313" key="2">
    <source>
        <dbReference type="EMBL" id="RCN51769.1"/>
    </source>
</evidence>
<organism evidence="2 3">
    <name type="scientific">Ancylostoma caninum</name>
    <name type="common">Dog hookworm</name>
    <dbReference type="NCBI Taxonomy" id="29170"/>
    <lineage>
        <taxon>Eukaryota</taxon>
        <taxon>Metazoa</taxon>
        <taxon>Ecdysozoa</taxon>
        <taxon>Nematoda</taxon>
        <taxon>Chromadorea</taxon>
        <taxon>Rhabditida</taxon>
        <taxon>Rhabditina</taxon>
        <taxon>Rhabditomorpha</taxon>
        <taxon>Strongyloidea</taxon>
        <taxon>Ancylostomatidae</taxon>
        <taxon>Ancylostomatinae</taxon>
        <taxon>Ancylostoma</taxon>
    </lineage>
</organism>
<proteinExistence type="predicted"/>